<name>A6KID7_RAT</name>
<evidence type="ECO:0000313" key="4">
    <source>
        <dbReference type="Proteomes" id="UP000234681"/>
    </source>
</evidence>
<dbReference type="EMBL" id="CH474051">
    <property type="protein sequence ID" value="EDL87792.1"/>
    <property type="molecule type" value="Genomic_DNA"/>
</dbReference>
<sequence length="95" mass="11472">MTRPPLRGPSRRRPPPPTSPRRPQLPPRHRSRSPSAVRRRPPRRWPSKLRAPSCNSRTFPPKFVCWSGARYWFWRTCLQPGIDFKDFFFNFTFFF</sequence>
<gene>
    <name evidence="2" type="ORF">rCG_19955</name>
</gene>
<evidence type="ECO:0000256" key="1">
    <source>
        <dbReference type="SAM" id="MobiDB-lite"/>
    </source>
</evidence>
<evidence type="ECO:0000313" key="3">
    <source>
        <dbReference type="EMBL" id="EDL87793.1"/>
    </source>
</evidence>
<proteinExistence type="predicted"/>
<feature type="compositionally biased region" description="Basic residues" evidence="1">
    <location>
        <begin position="27"/>
        <end position="47"/>
    </location>
</feature>
<feature type="compositionally biased region" description="Pro residues" evidence="1">
    <location>
        <begin position="15"/>
        <end position="26"/>
    </location>
</feature>
<dbReference type="EMBL" id="CH474051">
    <property type="protein sequence ID" value="EDL87793.1"/>
    <property type="molecule type" value="Genomic_DNA"/>
</dbReference>
<protein>
    <submittedName>
        <fullName evidence="2">RCG19955, isoform CRA_a</fullName>
    </submittedName>
</protein>
<accession>A6KID7</accession>
<dbReference type="Proteomes" id="UP000234681">
    <property type="component" value="Chromosome 20"/>
</dbReference>
<dbReference type="AlphaFoldDB" id="A6KID7"/>
<reference evidence="2" key="1">
    <citation type="journal article" date="2005" name="Genome Res.">
        <title>Gene and alternative splicing annotation with AIR.</title>
        <authorList>
            <person name="Florea L."/>
            <person name="Di Francesco V."/>
            <person name="Miller J."/>
            <person name="Turner R."/>
            <person name="Yao A."/>
            <person name="Harris M."/>
            <person name="Walenz B."/>
            <person name="Mobarry C."/>
            <person name="Merkulov G.V."/>
            <person name="Charlab R."/>
            <person name="Dew I."/>
            <person name="Deng Z."/>
            <person name="Istrail S."/>
            <person name="Li P."/>
            <person name="Sutton G."/>
        </authorList>
    </citation>
    <scope>NUCLEOTIDE SEQUENCE</scope>
    <source>
        <strain evidence="2">BN</strain>
    </source>
</reference>
<reference evidence="2" key="2">
    <citation type="submission" date="2005-07" db="EMBL/GenBank/DDBJ databases">
        <authorList>
            <person name="Mural R.J."/>
            <person name="Li P.W."/>
            <person name="Adams M.D."/>
            <person name="Amanatides P.G."/>
            <person name="Baden-Tillson H."/>
            <person name="Barnstead M."/>
            <person name="Chin S.H."/>
            <person name="Dew I."/>
            <person name="Evans C.A."/>
            <person name="Ferriera S."/>
            <person name="Flanigan M."/>
            <person name="Fosler C."/>
            <person name="Glodek A."/>
            <person name="Gu Z."/>
            <person name="Holt R.A."/>
            <person name="Jennings D."/>
            <person name="Kraft C.L."/>
            <person name="Lu F."/>
            <person name="Nguyen T."/>
            <person name="Nusskern D.R."/>
            <person name="Pfannkoch C.M."/>
            <person name="Sitter C."/>
            <person name="Sutton G.G."/>
            <person name="Venter J.C."/>
            <person name="Wang Z."/>
            <person name="Woodage T."/>
            <person name="Zheng X.H."/>
            <person name="Zhong F."/>
        </authorList>
    </citation>
    <scope>NUCLEOTIDE SEQUENCE</scope>
    <source>
        <strain evidence="2">BN</strain>
    </source>
</reference>
<evidence type="ECO:0000313" key="2">
    <source>
        <dbReference type="EMBL" id="EDL87792.1"/>
    </source>
</evidence>
<feature type="region of interest" description="Disordered" evidence="1">
    <location>
        <begin position="1"/>
        <end position="53"/>
    </location>
</feature>
<reference evidence="4" key="3">
    <citation type="submission" date="2005-09" db="EMBL/GenBank/DDBJ databases">
        <authorList>
            <person name="Mural R.J."/>
            <person name="Li P.W."/>
            <person name="Adams M.D."/>
            <person name="Amanatides P.G."/>
            <person name="Baden-Tillson H."/>
            <person name="Barnstead M."/>
            <person name="Chin S.H."/>
            <person name="Dew I."/>
            <person name="Evans C.A."/>
            <person name="Ferriera S."/>
            <person name="Flanigan M."/>
            <person name="Fosler C."/>
            <person name="Glodek A."/>
            <person name="Gu Z."/>
            <person name="Holt R.A."/>
            <person name="Jennings D."/>
            <person name="Kraft C.L."/>
            <person name="Lu F."/>
            <person name="Nguyen T."/>
            <person name="Nusskern D.R."/>
            <person name="Pfannkoch C.M."/>
            <person name="Sitter C."/>
            <person name="Sutton G.G."/>
            <person name="Venter J.C."/>
            <person name="Wang Z."/>
            <person name="Woodage T."/>
            <person name="Zheng X.H."/>
            <person name="Zhong F."/>
        </authorList>
    </citation>
    <scope>NUCLEOTIDE SEQUENCE [LARGE SCALE GENOMIC DNA]</scope>
    <source>
        <strain evidence="3">BN</strain>
        <strain evidence="4">BN, Sprague-Dawley</strain>
    </source>
</reference>
<organism evidence="2 4">
    <name type="scientific">Rattus norvegicus</name>
    <name type="common">Rat</name>
    <dbReference type="NCBI Taxonomy" id="10116"/>
    <lineage>
        <taxon>Eukaryota</taxon>
        <taxon>Metazoa</taxon>
        <taxon>Chordata</taxon>
        <taxon>Craniata</taxon>
        <taxon>Vertebrata</taxon>
        <taxon>Euteleostomi</taxon>
        <taxon>Mammalia</taxon>
        <taxon>Eutheria</taxon>
        <taxon>Euarchontoglires</taxon>
        <taxon>Glires</taxon>
        <taxon>Rodentia</taxon>
        <taxon>Myomorpha</taxon>
        <taxon>Muroidea</taxon>
        <taxon>Muridae</taxon>
        <taxon>Murinae</taxon>
        <taxon>Rattus</taxon>
    </lineage>
</organism>